<feature type="non-terminal residue" evidence="2">
    <location>
        <position position="73"/>
    </location>
</feature>
<dbReference type="Proteomes" id="UP000828251">
    <property type="component" value="Unassembled WGS sequence"/>
</dbReference>
<dbReference type="AlphaFoldDB" id="A0A9D4A9Z7"/>
<feature type="compositionally biased region" description="Acidic residues" evidence="1">
    <location>
        <begin position="37"/>
        <end position="49"/>
    </location>
</feature>
<keyword evidence="3" id="KW-1185">Reference proteome</keyword>
<accession>A0A9D4A9Z7</accession>
<sequence length="73" mass="8484">MSLVSINSAQSYIISIPNPPLNKYPPMQFYKQLEYEKGEEEEEDEDDEEKGEKSAHNYDFDDILLLEQPSTRG</sequence>
<evidence type="ECO:0000313" key="3">
    <source>
        <dbReference type="Proteomes" id="UP000828251"/>
    </source>
</evidence>
<proteinExistence type="predicted"/>
<protein>
    <submittedName>
        <fullName evidence="2">Uncharacterized protein</fullName>
    </submittedName>
</protein>
<evidence type="ECO:0000313" key="2">
    <source>
        <dbReference type="EMBL" id="KAH1097597.1"/>
    </source>
</evidence>
<feature type="compositionally biased region" description="Basic and acidic residues" evidence="1">
    <location>
        <begin position="50"/>
        <end position="59"/>
    </location>
</feature>
<dbReference type="EMBL" id="JAIQCV010000005">
    <property type="protein sequence ID" value="KAH1097597.1"/>
    <property type="molecule type" value="Genomic_DNA"/>
</dbReference>
<evidence type="ECO:0000256" key="1">
    <source>
        <dbReference type="SAM" id="MobiDB-lite"/>
    </source>
</evidence>
<feature type="region of interest" description="Disordered" evidence="1">
    <location>
        <begin position="34"/>
        <end position="73"/>
    </location>
</feature>
<organism evidence="2 3">
    <name type="scientific">Gossypium stocksii</name>
    <dbReference type="NCBI Taxonomy" id="47602"/>
    <lineage>
        <taxon>Eukaryota</taxon>
        <taxon>Viridiplantae</taxon>
        <taxon>Streptophyta</taxon>
        <taxon>Embryophyta</taxon>
        <taxon>Tracheophyta</taxon>
        <taxon>Spermatophyta</taxon>
        <taxon>Magnoliopsida</taxon>
        <taxon>eudicotyledons</taxon>
        <taxon>Gunneridae</taxon>
        <taxon>Pentapetalae</taxon>
        <taxon>rosids</taxon>
        <taxon>malvids</taxon>
        <taxon>Malvales</taxon>
        <taxon>Malvaceae</taxon>
        <taxon>Malvoideae</taxon>
        <taxon>Gossypium</taxon>
    </lineage>
</organism>
<name>A0A9D4A9Z7_9ROSI</name>
<gene>
    <name evidence="2" type="ORF">J1N35_014518</name>
</gene>
<comment type="caution">
    <text evidence="2">The sequence shown here is derived from an EMBL/GenBank/DDBJ whole genome shotgun (WGS) entry which is preliminary data.</text>
</comment>
<reference evidence="2 3" key="1">
    <citation type="journal article" date="2021" name="Plant Biotechnol. J.">
        <title>Multi-omics assisted identification of the key and species-specific regulatory components of drought-tolerant mechanisms in Gossypium stocksii.</title>
        <authorList>
            <person name="Yu D."/>
            <person name="Ke L."/>
            <person name="Zhang D."/>
            <person name="Wu Y."/>
            <person name="Sun Y."/>
            <person name="Mei J."/>
            <person name="Sun J."/>
            <person name="Sun Y."/>
        </authorList>
    </citation>
    <scope>NUCLEOTIDE SEQUENCE [LARGE SCALE GENOMIC DNA]</scope>
    <source>
        <strain evidence="3">cv. E1</strain>
        <tissue evidence="2">Leaf</tissue>
    </source>
</reference>